<gene>
    <name evidence="7" type="ORF">HF577_10095</name>
</gene>
<accession>A0ABX1RCA5</accession>
<dbReference type="InterPro" id="IPR007213">
    <property type="entry name" value="Ppm1/Ppm2/Tcmp"/>
</dbReference>
<dbReference type="SUPFAM" id="SSF53335">
    <property type="entry name" value="S-adenosyl-L-methionine-dependent methyltransferases"/>
    <property type="match status" value="1"/>
</dbReference>
<dbReference type="InterPro" id="IPR011610">
    <property type="entry name" value="SAM_mthyl_Trfase_ML2640-like"/>
</dbReference>
<dbReference type="PANTHER" id="PTHR43619">
    <property type="entry name" value="S-ADENOSYL-L-METHIONINE-DEPENDENT METHYLTRANSFERASE YKTD-RELATED"/>
    <property type="match status" value="1"/>
</dbReference>
<dbReference type="RefSeq" id="WP_169395508.1">
    <property type="nucleotide sequence ID" value="NZ_BAAAJH010000001.1"/>
</dbReference>
<keyword evidence="3 6" id="KW-0489">Methyltransferase</keyword>
<name>A0ABX1RCA5_9PSEU</name>
<keyword evidence="4" id="KW-0808">Transferase</keyword>
<dbReference type="PANTHER" id="PTHR43619:SF2">
    <property type="entry name" value="S-ADENOSYL-L-METHIONINE-DEPENDENT METHYLTRANSFERASES SUPERFAMILY PROTEIN"/>
    <property type="match status" value="1"/>
</dbReference>
<reference evidence="7 8" key="1">
    <citation type="submission" date="2020-04" db="EMBL/GenBank/DDBJ databases">
        <authorList>
            <person name="Klaysubun C."/>
            <person name="Duangmal K."/>
            <person name="Lipun K."/>
        </authorList>
    </citation>
    <scope>NUCLEOTIDE SEQUENCE [LARGE SCALE GENOMIC DNA]</scope>
    <source>
        <strain evidence="7 8">JCM 11839</strain>
    </source>
</reference>
<sequence length="291" mass="31367">MTGEQQDWDIVSGVGITALSVAAARAVDTSRADGLIRDPFAAAFVEAASPPRPIPTRADDIPADDHTWGPLSRLLALRSKFFDDYFFSATAAGLRQVVILAAGLDCRAFRLDWPSGTTVYEIDQPRVLEFKDQVLAGLGARPASARRLVPVDLRDDWVTALRGAGFDSARPTAWLAEGLLPYLPDEAITRLIDAIHELSGPGSTVGIEHFDNAQAVFDDPKVAEGADDRGIDTGALFAGGSKKSPDEYLSSLGWRTTTESIFELSDRYERPLGGVESQLFGGRYITGTLGR</sequence>
<comment type="similarity">
    <text evidence="2 6">Belongs to the UPF0677 family.</text>
</comment>
<evidence type="ECO:0000313" key="8">
    <source>
        <dbReference type="Proteomes" id="UP001296706"/>
    </source>
</evidence>
<dbReference type="GO" id="GO:0032259">
    <property type="term" value="P:methylation"/>
    <property type="evidence" value="ECO:0007669"/>
    <property type="project" value="UniProtKB-KW"/>
</dbReference>
<organism evidence="7 8">
    <name type="scientific">Pseudonocardia xinjiangensis</name>
    <dbReference type="NCBI Taxonomy" id="75289"/>
    <lineage>
        <taxon>Bacteria</taxon>
        <taxon>Bacillati</taxon>
        <taxon>Actinomycetota</taxon>
        <taxon>Actinomycetes</taxon>
        <taxon>Pseudonocardiales</taxon>
        <taxon>Pseudonocardiaceae</taxon>
        <taxon>Pseudonocardia</taxon>
    </lineage>
</organism>
<comment type="function">
    <text evidence="1 6">Exhibits S-adenosyl-L-methionine-dependent methyltransferase activity.</text>
</comment>
<dbReference type="Proteomes" id="UP001296706">
    <property type="component" value="Unassembled WGS sequence"/>
</dbReference>
<evidence type="ECO:0000256" key="2">
    <source>
        <dbReference type="ARBA" id="ARBA00008138"/>
    </source>
</evidence>
<keyword evidence="8" id="KW-1185">Reference proteome</keyword>
<dbReference type="InterPro" id="IPR029063">
    <property type="entry name" value="SAM-dependent_MTases_sf"/>
</dbReference>
<dbReference type="EMBL" id="JAAXKY010000024">
    <property type="protein sequence ID" value="NMH77436.1"/>
    <property type="molecule type" value="Genomic_DNA"/>
</dbReference>
<protein>
    <recommendedName>
        <fullName evidence="6">S-adenosyl-L-methionine-dependent methyltransferase</fullName>
        <ecNumber evidence="6">2.1.1.-</ecNumber>
    </recommendedName>
</protein>
<proteinExistence type="inferred from homology"/>
<evidence type="ECO:0000256" key="3">
    <source>
        <dbReference type="ARBA" id="ARBA00022603"/>
    </source>
</evidence>
<dbReference type="GO" id="GO:0008168">
    <property type="term" value="F:methyltransferase activity"/>
    <property type="evidence" value="ECO:0007669"/>
    <property type="project" value="UniProtKB-KW"/>
</dbReference>
<evidence type="ECO:0000313" key="7">
    <source>
        <dbReference type="EMBL" id="NMH77436.1"/>
    </source>
</evidence>
<evidence type="ECO:0000256" key="5">
    <source>
        <dbReference type="ARBA" id="ARBA00022691"/>
    </source>
</evidence>
<dbReference type="Pfam" id="PF04072">
    <property type="entry name" value="LCM"/>
    <property type="match status" value="1"/>
</dbReference>
<keyword evidence="5 6" id="KW-0949">S-adenosyl-L-methionine</keyword>
<evidence type="ECO:0000256" key="6">
    <source>
        <dbReference type="RuleBase" id="RU362030"/>
    </source>
</evidence>
<dbReference type="EC" id="2.1.1.-" evidence="6"/>
<evidence type="ECO:0000256" key="1">
    <source>
        <dbReference type="ARBA" id="ARBA00003907"/>
    </source>
</evidence>
<comment type="caution">
    <text evidence="7">The sequence shown here is derived from an EMBL/GenBank/DDBJ whole genome shotgun (WGS) entry which is preliminary data.</text>
</comment>
<dbReference type="Gene3D" id="3.40.50.150">
    <property type="entry name" value="Vaccinia Virus protein VP39"/>
    <property type="match status" value="1"/>
</dbReference>
<dbReference type="NCBIfam" id="TIGR00027">
    <property type="entry name" value="mthyl_TIGR00027"/>
    <property type="match status" value="1"/>
</dbReference>
<evidence type="ECO:0000256" key="4">
    <source>
        <dbReference type="ARBA" id="ARBA00022679"/>
    </source>
</evidence>